<sequence length="172" mass="19654">MWRNVLALRQISQRTISTASRRQYVNRVPENQKLFQWVSGLYHLFICVSIFGCRAGEEGYKLRLLMEESLSPSQSSSQSDASASHRCPEPGKGSQSLVNYDLQKKQVSFSKLAHVEFIMLQQVIPRLCFYCLREEKAVMNITICQFEYEGTEIEKPEEVGSRDGGDLGVHFP</sequence>
<evidence type="ECO:0000313" key="3">
    <source>
        <dbReference type="Proteomes" id="UP000796761"/>
    </source>
</evidence>
<organism evidence="2 3">
    <name type="scientific">Zosterops borbonicus</name>
    <dbReference type="NCBI Taxonomy" id="364589"/>
    <lineage>
        <taxon>Eukaryota</taxon>
        <taxon>Metazoa</taxon>
        <taxon>Chordata</taxon>
        <taxon>Craniata</taxon>
        <taxon>Vertebrata</taxon>
        <taxon>Euteleostomi</taxon>
        <taxon>Archelosauria</taxon>
        <taxon>Archosauria</taxon>
        <taxon>Dinosauria</taxon>
        <taxon>Saurischia</taxon>
        <taxon>Theropoda</taxon>
        <taxon>Coelurosauria</taxon>
        <taxon>Aves</taxon>
        <taxon>Neognathae</taxon>
        <taxon>Neoaves</taxon>
        <taxon>Telluraves</taxon>
        <taxon>Australaves</taxon>
        <taxon>Passeriformes</taxon>
        <taxon>Sylvioidea</taxon>
        <taxon>Zosteropidae</taxon>
        <taxon>Zosterops</taxon>
    </lineage>
</organism>
<comment type="caution">
    <text evidence="2">The sequence shown here is derived from an EMBL/GenBank/DDBJ whole genome shotgun (WGS) entry which is preliminary data.</text>
</comment>
<name>A0A8K1GT06_9PASS</name>
<accession>A0A8K1GT06</accession>
<evidence type="ECO:0000256" key="1">
    <source>
        <dbReference type="SAM" id="MobiDB-lite"/>
    </source>
</evidence>
<dbReference type="Proteomes" id="UP000796761">
    <property type="component" value="Unassembled WGS sequence"/>
</dbReference>
<feature type="region of interest" description="Disordered" evidence="1">
    <location>
        <begin position="73"/>
        <end position="94"/>
    </location>
</feature>
<proteinExistence type="predicted"/>
<protein>
    <submittedName>
        <fullName evidence="2">Uncharacterized protein</fullName>
    </submittedName>
</protein>
<dbReference type="OrthoDB" id="5966508at2759"/>
<gene>
    <name evidence="2" type="ORF">HGM15179_002443</name>
</gene>
<reference evidence="2" key="1">
    <citation type="submission" date="2019-04" db="EMBL/GenBank/DDBJ databases">
        <title>Genome assembly of Zosterops borbonicus 15179.</title>
        <authorList>
            <person name="Leroy T."/>
            <person name="Anselmetti Y."/>
            <person name="Tilak M.-K."/>
            <person name="Nabholz B."/>
        </authorList>
    </citation>
    <scope>NUCLEOTIDE SEQUENCE</scope>
    <source>
        <strain evidence="2">HGM_15179</strain>
        <tissue evidence="2">Muscle</tissue>
    </source>
</reference>
<evidence type="ECO:0000313" key="2">
    <source>
        <dbReference type="EMBL" id="TRZ24741.1"/>
    </source>
</evidence>
<dbReference type="AlphaFoldDB" id="A0A8K1GT06"/>
<keyword evidence="3" id="KW-1185">Reference proteome</keyword>
<dbReference type="EMBL" id="SWJQ01000042">
    <property type="protein sequence ID" value="TRZ24741.1"/>
    <property type="molecule type" value="Genomic_DNA"/>
</dbReference>
<feature type="compositionally biased region" description="Low complexity" evidence="1">
    <location>
        <begin position="73"/>
        <end position="84"/>
    </location>
</feature>